<feature type="transmembrane region" description="Helical" evidence="1">
    <location>
        <begin position="38"/>
        <end position="61"/>
    </location>
</feature>
<feature type="transmembrane region" description="Helical" evidence="1">
    <location>
        <begin position="12"/>
        <end position="32"/>
    </location>
</feature>
<keyword evidence="3" id="KW-1185">Reference proteome</keyword>
<sequence length="84" mass="9556">MEKLMSKKSAITAIISISLLLIVRLCSIYFAGDKLFSIYNIDMVILLLLIIGHLVVLIVLVRKDNNHNKNSETQHFKKVSIFLV</sequence>
<accession>A0A368XZ13</accession>
<keyword evidence="1" id="KW-0472">Membrane</keyword>
<gene>
    <name evidence="2" type="ORF">DFR57_104210</name>
</gene>
<evidence type="ECO:0000256" key="1">
    <source>
        <dbReference type="SAM" id="Phobius"/>
    </source>
</evidence>
<name>A0A368XZ13_9BACI</name>
<proteinExistence type="predicted"/>
<evidence type="ECO:0000313" key="2">
    <source>
        <dbReference type="EMBL" id="RCW73212.1"/>
    </source>
</evidence>
<evidence type="ECO:0000313" key="3">
    <source>
        <dbReference type="Proteomes" id="UP000252585"/>
    </source>
</evidence>
<dbReference type="Proteomes" id="UP000252585">
    <property type="component" value="Unassembled WGS sequence"/>
</dbReference>
<comment type="caution">
    <text evidence="2">The sequence shown here is derived from an EMBL/GenBank/DDBJ whole genome shotgun (WGS) entry which is preliminary data.</text>
</comment>
<keyword evidence="1" id="KW-0812">Transmembrane</keyword>
<keyword evidence="1" id="KW-1133">Transmembrane helix</keyword>
<reference evidence="2 3" key="1">
    <citation type="submission" date="2018-07" db="EMBL/GenBank/DDBJ databases">
        <title>Genomic Encyclopedia of Type Strains, Phase IV (KMG-IV): sequencing the most valuable type-strain genomes for metagenomic binning, comparative biology and taxonomic classification.</title>
        <authorList>
            <person name="Goeker M."/>
        </authorList>
    </citation>
    <scope>NUCLEOTIDE SEQUENCE [LARGE SCALE GENOMIC DNA]</scope>
    <source>
        <strain evidence="2 3">DSM 27696</strain>
    </source>
</reference>
<dbReference type="EMBL" id="QPJJ01000004">
    <property type="protein sequence ID" value="RCW73212.1"/>
    <property type="molecule type" value="Genomic_DNA"/>
</dbReference>
<organism evidence="2 3">
    <name type="scientific">Saliterribacillus persicus</name>
    <dbReference type="NCBI Taxonomy" id="930114"/>
    <lineage>
        <taxon>Bacteria</taxon>
        <taxon>Bacillati</taxon>
        <taxon>Bacillota</taxon>
        <taxon>Bacilli</taxon>
        <taxon>Bacillales</taxon>
        <taxon>Bacillaceae</taxon>
        <taxon>Saliterribacillus</taxon>
    </lineage>
</organism>
<dbReference type="RefSeq" id="WP_114352307.1">
    <property type="nucleotide sequence ID" value="NZ_QPJJ01000004.1"/>
</dbReference>
<protein>
    <submittedName>
        <fullName evidence="2">Uncharacterized protein</fullName>
    </submittedName>
</protein>
<dbReference type="AlphaFoldDB" id="A0A368XZ13"/>